<evidence type="ECO:0000256" key="5">
    <source>
        <dbReference type="ARBA" id="ARBA00022692"/>
    </source>
</evidence>
<keyword evidence="6 8" id="KW-1133">Transmembrane helix</keyword>
<keyword evidence="4" id="KW-0997">Cell inner membrane</keyword>
<keyword evidence="3" id="KW-1003">Cell membrane</keyword>
<accession>A0A127M4B2</accession>
<feature type="domain" description="Type II secretion system protein GspF" evidence="9">
    <location>
        <begin position="275"/>
        <end position="396"/>
    </location>
</feature>
<dbReference type="PRINTS" id="PR00812">
    <property type="entry name" value="BCTERIALGSPF"/>
</dbReference>
<dbReference type="RefSeq" id="WP_008247306.1">
    <property type="nucleotide sequence ID" value="NZ_CP014544.1"/>
</dbReference>
<dbReference type="EMBL" id="CP014544">
    <property type="protein sequence ID" value="AMO68068.1"/>
    <property type="molecule type" value="Genomic_DNA"/>
</dbReference>
<evidence type="ECO:0000259" key="9">
    <source>
        <dbReference type="Pfam" id="PF00482"/>
    </source>
</evidence>
<evidence type="ECO:0000313" key="10">
    <source>
        <dbReference type="EMBL" id="AMO68068.1"/>
    </source>
</evidence>
<dbReference type="Gene3D" id="1.20.81.30">
    <property type="entry name" value="Type II secretion system (T2SS), domain F"/>
    <property type="match status" value="2"/>
</dbReference>
<dbReference type="InterPro" id="IPR011850">
    <property type="entry name" value="T2SS_GspF"/>
</dbReference>
<gene>
    <name evidence="10" type="ORF">AZF00_07010</name>
</gene>
<dbReference type="NCBIfam" id="TIGR02120">
    <property type="entry name" value="GspF"/>
    <property type="match status" value="1"/>
</dbReference>
<dbReference type="InterPro" id="IPR003004">
    <property type="entry name" value="GspF/PilC"/>
</dbReference>
<dbReference type="InterPro" id="IPR018076">
    <property type="entry name" value="T2SS_GspF_dom"/>
</dbReference>
<dbReference type="STRING" id="1470434.AZF00_07010"/>
<dbReference type="Proteomes" id="UP000074119">
    <property type="component" value="Chromosome"/>
</dbReference>
<name>A0A127M4B2_9GAMM</name>
<dbReference type="Pfam" id="PF00482">
    <property type="entry name" value="T2SSF"/>
    <property type="match status" value="2"/>
</dbReference>
<dbReference type="PANTHER" id="PTHR30012:SF0">
    <property type="entry name" value="TYPE II SECRETION SYSTEM PROTEIN F-RELATED"/>
    <property type="match status" value="1"/>
</dbReference>
<feature type="transmembrane region" description="Helical" evidence="8">
    <location>
        <begin position="170"/>
        <end position="193"/>
    </location>
</feature>
<evidence type="ECO:0000256" key="7">
    <source>
        <dbReference type="ARBA" id="ARBA00023136"/>
    </source>
</evidence>
<evidence type="ECO:0000256" key="2">
    <source>
        <dbReference type="ARBA" id="ARBA00005745"/>
    </source>
</evidence>
<dbReference type="AlphaFoldDB" id="A0A127M4B2"/>
<comment type="subcellular location">
    <subcellularLocation>
        <location evidence="1">Cell inner membrane</location>
        <topology evidence="1">Multi-pass membrane protein</topology>
    </subcellularLocation>
</comment>
<protein>
    <recommendedName>
        <fullName evidence="9">Type II secretion system protein GspF domain-containing protein</fullName>
    </recommendedName>
</protein>
<evidence type="ECO:0000256" key="3">
    <source>
        <dbReference type="ARBA" id="ARBA00022475"/>
    </source>
</evidence>
<sequence length="406" mass="44851">MPAFEYRALDSAGANKKGMIEADSSRQARQMLRDQQLFPIDLKQTRDKTRADNARRSFAGARVSIADLALFVRHLATLIQSGIPLEEALAATAKHTRKPYLKRVVLDLRARVLEGHSLADGLNEHPRVFNPVFRALVSSGEKSGDLGLILDQLADYTEDSQKLRGVIVQAALYPVVLLFVALAVVGALMTFVVPKVTAQFAHYDQALPTLTRVLITLSDGLIANWLYIILGVIAVAVLGRWWLNSPEHRLQADKAILKLPLWGLLMLELDAARMLRTLAILMSSGVPFLETLKVACDTLGNTHLKKSMALVREQVREGKSFSRCLQDEAELPPLAIYMIASGEASGEMEAMTQRAASNLERELQQRVQMFVSLFEPLLIVVLGGVVLSIVLAIMLPILQLNNLTQF</sequence>
<evidence type="ECO:0000256" key="1">
    <source>
        <dbReference type="ARBA" id="ARBA00004429"/>
    </source>
</evidence>
<dbReference type="PANTHER" id="PTHR30012">
    <property type="entry name" value="GENERAL SECRETION PATHWAY PROTEIN"/>
    <property type="match status" value="1"/>
</dbReference>
<evidence type="ECO:0000313" key="11">
    <source>
        <dbReference type="Proteomes" id="UP000074119"/>
    </source>
</evidence>
<organism evidence="10 11">
    <name type="scientific">Zhongshania aliphaticivorans</name>
    <dbReference type="NCBI Taxonomy" id="1470434"/>
    <lineage>
        <taxon>Bacteria</taxon>
        <taxon>Pseudomonadati</taxon>
        <taxon>Pseudomonadota</taxon>
        <taxon>Gammaproteobacteria</taxon>
        <taxon>Cellvibrionales</taxon>
        <taxon>Spongiibacteraceae</taxon>
        <taxon>Zhongshania</taxon>
    </lineage>
</organism>
<dbReference type="GO" id="GO:0005886">
    <property type="term" value="C:plasma membrane"/>
    <property type="evidence" value="ECO:0007669"/>
    <property type="project" value="UniProtKB-SubCell"/>
</dbReference>
<evidence type="ECO:0000256" key="4">
    <source>
        <dbReference type="ARBA" id="ARBA00022519"/>
    </source>
</evidence>
<keyword evidence="5 8" id="KW-0812">Transmembrane</keyword>
<reference evidence="10 11" key="1">
    <citation type="submission" date="2015-12" db="EMBL/GenBank/DDBJ databases">
        <authorList>
            <person name="Shamseldin A."/>
            <person name="Moawad H."/>
            <person name="Abd El-Rahim W.M."/>
            <person name="Sadowsky M.J."/>
        </authorList>
    </citation>
    <scope>NUCLEOTIDE SEQUENCE [LARGE SCALE GENOMIC DNA]</scope>
    <source>
        <strain evidence="10 11">SM2</strain>
    </source>
</reference>
<dbReference type="KEGG" id="zal:AZF00_07010"/>
<keyword evidence="7 8" id="KW-0472">Membrane</keyword>
<proteinExistence type="inferred from homology"/>
<evidence type="ECO:0000256" key="6">
    <source>
        <dbReference type="ARBA" id="ARBA00022989"/>
    </source>
</evidence>
<dbReference type="FunFam" id="1.20.81.30:FF:000001">
    <property type="entry name" value="Type II secretion system protein F"/>
    <property type="match status" value="2"/>
</dbReference>
<evidence type="ECO:0000256" key="8">
    <source>
        <dbReference type="SAM" id="Phobius"/>
    </source>
</evidence>
<dbReference type="InterPro" id="IPR042094">
    <property type="entry name" value="T2SS_GspF_sf"/>
</dbReference>
<dbReference type="GO" id="GO:0015628">
    <property type="term" value="P:protein secretion by the type II secretion system"/>
    <property type="evidence" value="ECO:0007669"/>
    <property type="project" value="InterPro"/>
</dbReference>
<feature type="transmembrane region" description="Helical" evidence="8">
    <location>
        <begin position="377"/>
        <end position="398"/>
    </location>
</feature>
<comment type="similarity">
    <text evidence="2">Belongs to the GSP F family.</text>
</comment>
<feature type="transmembrane region" description="Helical" evidence="8">
    <location>
        <begin position="222"/>
        <end position="243"/>
    </location>
</feature>
<dbReference type="GO" id="GO:0015627">
    <property type="term" value="C:type II protein secretion system complex"/>
    <property type="evidence" value="ECO:0007669"/>
    <property type="project" value="InterPro"/>
</dbReference>
<feature type="domain" description="Type II secretion system protein GspF" evidence="9">
    <location>
        <begin position="71"/>
        <end position="194"/>
    </location>
</feature>